<accession>A0A7Z7IXM6</accession>
<evidence type="ECO:0000313" key="1">
    <source>
        <dbReference type="EMBL" id="SOO23511.1"/>
    </source>
</evidence>
<evidence type="ECO:0000313" key="2">
    <source>
        <dbReference type="Proteomes" id="UP000234345"/>
    </source>
</evidence>
<dbReference type="Proteomes" id="UP000234345">
    <property type="component" value="Unassembled WGS sequence"/>
</dbReference>
<evidence type="ECO:0008006" key="3">
    <source>
        <dbReference type="Google" id="ProtNLM"/>
    </source>
</evidence>
<name>A0A7Z7IXM6_XANCH</name>
<protein>
    <recommendedName>
        <fullName evidence="3">Transposase</fullName>
    </recommendedName>
</protein>
<organism evidence="1 2">
    <name type="scientific">Xanthomonas campestris pv. phaseoli</name>
    <dbReference type="NCBI Taxonomy" id="317013"/>
    <lineage>
        <taxon>Bacteria</taxon>
        <taxon>Pseudomonadati</taxon>
        <taxon>Pseudomonadota</taxon>
        <taxon>Gammaproteobacteria</taxon>
        <taxon>Lysobacterales</taxon>
        <taxon>Lysobacteraceae</taxon>
        <taxon>Xanthomonas</taxon>
    </lineage>
</organism>
<reference evidence="1 2" key="1">
    <citation type="submission" date="2017-10" db="EMBL/GenBank/DDBJ databases">
        <authorList>
            <person name="Regsiter A."/>
            <person name="William W."/>
        </authorList>
    </citation>
    <scope>NUCLEOTIDE SEQUENCE [LARGE SCALE GENOMIC DNA]</scope>
    <source>
        <strain evidence="1 2">CFBP6991</strain>
    </source>
</reference>
<dbReference type="AlphaFoldDB" id="A0A7Z7IXM6"/>
<comment type="caution">
    <text evidence="1">The sequence shown here is derived from an EMBL/GenBank/DDBJ whole genome shotgun (WGS) entry which is preliminary data.</text>
</comment>
<gene>
    <name evidence="1" type="ORF">XFF6991_280170</name>
</gene>
<proteinExistence type="predicted"/>
<dbReference type="EMBL" id="OCZC01000054">
    <property type="protein sequence ID" value="SOO23511.1"/>
    <property type="molecule type" value="Genomic_DNA"/>
</dbReference>
<sequence>MPKLGVPSVLRWEVFNVFLIRPRCRVSKHLPLNRQASGLRRGAQLLVLTLLVKLGVPWVNFLKAKLGKQQFSSVL</sequence>